<dbReference type="Proteomes" id="UP001142489">
    <property type="component" value="Unassembled WGS sequence"/>
</dbReference>
<dbReference type="PANTHER" id="PTHR12002">
    <property type="entry name" value="CLAUDIN"/>
    <property type="match status" value="1"/>
</dbReference>
<dbReference type="InterPro" id="IPR006187">
    <property type="entry name" value="Claudin"/>
</dbReference>
<evidence type="ECO:0000256" key="8">
    <source>
        <dbReference type="ARBA" id="ARBA00022989"/>
    </source>
</evidence>
<comment type="caution">
    <text evidence="11">The sequence shown here is derived from an EMBL/GenBank/DDBJ whole genome shotgun (WGS) entry which is preliminary data.</text>
</comment>
<evidence type="ECO:0000256" key="6">
    <source>
        <dbReference type="ARBA" id="ARBA00022692"/>
    </source>
</evidence>
<protein>
    <submittedName>
        <fullName evidence="11">Uncharacterized protein</fullName>
    </submittedName>
</protein>
<evidence type="ECO:0000256" key="3">
    <source>
        <dbReference type="ARBA" id="ARBA00008295"/>
    </source>
</evidence>
<dbReference type="EMBL" id="JAPFRF010000010">
    <property type="protein sequence ID" value="KAJ7319630.1"/>
    <property type="molecule type" value="Genomic_DNA"/>
</dbReference>
<proteinExistence type="inferred from homology"/>
<keyword evidence="7" id="KW-0965">Cell junction</keyword>
<keyword evidence="6 10" id="KW-0812">Transmembrane</keyword>
<sequence>MTVCLPKLSLFSNEQALQLLRWMARFSSQVYGLVLAVLGWVFSIISTASEQWRILDVPGYPGIISGRIQIGIWRVCSRLEEINKEGSDWHCHYYMNEHSCLPTEISMAQDLMPLAYVLQSLALF</sequence>
<dbReference type="GO" id="GO:0005198">
    <property type="term" value="F:structural molecule activity"/>
    <property type="evidence" value="ECO:0007669"/>
    <property type="project" value="InterPro"/>
</dbReference>
<evidence type="ECO:0000256" key="4">
    <source>
        <dbReference type="ARBA" id="ARBA00022427"/>
    </source>
</evidence>
<dbReference type="AlphaFoldDB" id="A0A9Q0XLC8"/>
<keyword evidence="4" id="KW-0796">Tight junction</keyword>
<evidence type="ECO:0000313" key="12">
    <source>
        <dbReference type="Proteomes" id="UP001142489"/>
    </source>
</evidence>
<keyword evidence="5" id="KW-1003">Cell membrane</keyword>
<evidence type="ECO:0000256" key="10">
    <source>
        <dbReference type="SAM" id="Phobius"/>
    </source>
</evidence>
<keyword evidence="9 10" id="KW-0472">Membrane</keyword>
<organism evidence="11 12">
    <name type="scientific">Phrynocephalus forsythii</name>
    <dbReference type="NCBI Taxonomy" id="171643"/>
    <lineage>
        <taxon>Eukaryota</taxon>
        <taxon>Metazoa</taxon>
        <taxon>Chordata</taxon>
        <taxon>Craniata</taxon>
        <taxon>Vertebrata</taxon>
        <taxon>Euteleostomi</taxon>
        <taxon>Lepidosauria</taxon>
        <taxon>Squamata</taxon>
        <taxon>Bifurcata</taxon>
        <taxon>Unidentata</taxon>
        <taxon>Episquamata</taxon>
        <taxon>Toxicofera</taxon>
        <taxon>Iguania</taxon>
        <taxon>Acrodonta</taxon>
        <taxon>Agamidae</taxon>
        <taxon>Agaminae</taxon>
        <taxon>Phrynocephalus</taxon>
    </lineage>
</organism>
<comment type="subcellular location">
    <subcellularLocation>
        <location evidence="1">Cell junction</location>
        <location evidence="1">Tight junction</location>
    </subcellularLocation>
    <subcellularLocation>
        <location evidence="2">Cell membrane</location>
        <topology evidence="2">Multi-pass membrane protein</topology>
    </subcellularLocation>
</comment>
<name>A0A9Q0XLC8_9SAUR</name>
<accession>A0A9Q0XLC8</accession>
<dbReference type="GO" id="GO:0005923">
    <property type="term" value="C:bicellular tight junction"/>
    <property type="evidence" value="ECO:0007669"/>
    <property type="project" value="UniProtKB-SubCell"/>
</dbReference>
<evidence type="ECO:0000256" key="9">
    <source>
        <dbReference type="ARBA" id="ARBA00023136"/>
    </source>
</evidence>
<gene>
    <name evidence="11" type="ORF">JRQ81_019141</name>
</gene>
<keyword evidence="12" id="KW-1185">Reference proteome</keyword>
<evidence type="ECO:0000256" key="1">
    <source>
        <dbReference type="ARBA" id="ARBA00004435"/>
    </source>
</evidence>
<reference evidence="11" key="1">
    <citation type="journal article" date="2023" name="DNA Res.">
        <title>Chromosome-level genome assembly of Phrynocephalus forsythii using third-generation DNA sequencing and Hi-C analysis.</title>
        <authorList>
            <person name="Qi Y."/>
            <person name="Zhao W."/>
            <person name="Zhao Y."/>
            <person name="Niu C."/>
            <person name="Cao S."/>
            <person name="Zhang Y."/>
        </authorList>
    </citation>
    <scope>NUCLEOTIDE SEQUENCE</scope>
    <source>
        <tissue evidence="11">Muscle</tissue>
    </source>
</reference>
<evidence type="ECO:0000313" key="11">
    <source>
        <dbReference type="EMBL" id="KAJ7319630.1"/>
    </source>
</evidence>
<dbReference type="OrthoDB" id="9425168at2759"/>
<keyword evidence="8 10" id="KW-1133">Transmembrane helix</keyword>
<evidence type="ECO:0000256" key="2">
    <source>
        <dbReference type="ARBA" id="ARBA00004651"/>
    </source>
</evidence>
<dbReference type="GO" id="GO:0005886">
    <property type="term" value="C:plasma membrane"/>
    <property type="evidence" value="ECO:0007669"/>
    <property type="project" value="UniProtKB-SubCell"/>
</dbReference>
<feature type="transmembrane region" description="Helical" evidence="10">
    <location>
        <begin position="30"/>
        <end position="48"/>
    </location>
</feature>
<dbReference type="Gene3D" id="1.20.140.150">
    <property type="match status" value="1"/>
</dbReference>
<comment type="similarity">
    <text evidence="3">Belongs to the claudin family.</text>
</comment>
<evidence type="ECO:0000256" key="5">
    <source>
        <dbReference type="ARBA" id="ARBA00022475"/>
    </source>
</evidence>
<evidence type="ECO:0000256" key="7">
    <source>
        <dbReference type="ARBA" id="ARBA00022949"/>
    </source>
</evidence>